<dbReference type="Proteomes" id="UP000499080">
    <property type="component" value="Unassembled WGS sequence"/>
</dbReference>
<dbReference type="AlphaFoldDB" id="A0A4Y2GRL0"/>
<protein>
    <submittedName>
        <fullName evidence="2">Uncharacterized protein</fullName>
    </submittedName>
</protein>
<dbReference type="EMBL" id="BGPR01001543">
    <property type="protein sequence ID" value="GBM56380.1"/>
    <property type="molecule type" value="Genomic_DNA"/>
</dbReference>
<accession>A0A4Y2GRL0</accession>
<proteinExistence type="predicted"/>
<feature type="compositionally biased region" description="Polar residues" evidence="1">
    <location>
        <begin position="32"/>
        <end position="41"/>
    </location>
</feature>
<evidence type="ECO:0000256" key="1">
    <source>
        <dbReference type="SAM" id="MobiDB-lite"/>
    </source>
</evidence>
<reference evidence="2 3" key="1">
    <citation type="journal article" date="2019" name="Sci. Rep.">
        <title>Orb-weaving spider Araneus ventricosus genome elucidates the spidroin gene catalogue.</title>
        <authorList>
            <person name="Kono N."/>
            <person name="Nakamura H."/>
            <person name="Ohtoshi R."/>
            <person name="Moran D.A.P."/>
            <person name="Shinohara A."/>
            <person name="Yoshida Y."/>
            <person name="Fujiwara M."/>
            <person name="Mori M."/>
            <person name="Tomita M."/>
            <person name="Arakawa K."/>
        </authorList>
    </citation>
    <scope>NUCLEOTIDE SEQUENCE [LARGE SCALE GENOMIC DNA]</scope>
</reference>
<organism evidence="2 3">
    <name type="scientific">Araneus ventricosus</name>
    <name type="common">Orbweaver spider</name>
    <name type="synonym">Epeira ventricosa</name>
    <dbReference type="NCBI Taxonomy" id="182803"/>
    <lineage>
        <taxon>Eukaryota</taxon>
        <taxon>Metazoa</taxon>
        <taxon>Ecdysozoa</taxon>
        <taxon>Arthropoda</taxon>
        <taxon>Chelicerata</taxon>
        <taxon>Arachnida</taxon>
        <taxon>Araneae</taxon>
        <taxon>Araneomorphae</taxon>
        <taxon>Entelegynae</taxon>
        <taxon>Araneoidea</taxon>
        <taxon>Araneidae</taxon>
        <taxon>Araneus</taxon>
    </lineage>
</organism>
<comment type="caution">
    <text evidence="2">The sequence shown here is derived from an EMBL/GenBank/DDBJ whole genome shotgun (WGS) entry which is preliminary data.</text>
</comment>
<evidence type="ECO:0000313" key="3">
    <source>
        <dbReference type="Proteomes" id="UP000499080"/>
    </source>
</evidence>
<gene>
    <name evidence="2" type="ORF">AVEN_132856_1</name>
</gene>
<name>A0A4Y2GRL0_ARAVE</name>
<feature type="region of interest" description="Disordered" evidence="1">
    <location>
        <begin position="22"/>
        <end position="63"/>
    </location>
</feature>
<sequence>MPFTKHRLILYVIRDLKTKSDHLHTRAPGSKSVEQITTNQIRGIRKMPPPPRDPNTKTRATDPNLIDSIKAVLCTPLQFNHRHCKTMDSPPKEFFTT</sequence>
<evidence type="ECO:0000313" key="2">
    <source>
        <dbReference type="EMBL" id="GBM56380.1"/>
    </source>
</evidence>
<keyword evidence="3" id="KW-1185">Reference proteome</keyword>